<gene>
    <name evidence="5" type="ORF">BFS35_013365</name>
</gene>
<evidence type="ECO:0000256" key="1">
    <source>
        <dbReference type="ARBA" id="ARBA00006153"/>
    </source>
</evidence>
<dbReference type="InterPro" id="IPR017439">
    <property type="entry name" value="Amidohydrolase"/>
</dbReference>
<dbReference type="Gene3D" id="3.30.70.360">
    <property type="match status" value="1"/>
</dbReference>
<dbReference type="FunFam" id="3.30.70.360:FF:000001">
    <property type="entry name" value="N-acetyldiaminopimelate deacetylase"/>
    <property type="match status" value="1"/>
</dbReference>
<dbReference type="InterPro" id="IPR011650">
    <property type="entry name" value="Peptidase_M20_dimer"/>
</dbReference>
<comment type="caution">
    <text evidence="5">The sequence shown here is derived from an EMBL/GenBank/DDBJ whole genome shotgun (WGS) entry which is preliminary data.</text>
</comment>
<evidence type="ECO:0000313" key="5">
    <source>
        <dbReference type="EMBL" id="RAI78883.1"/>
    </source>
</evidence>
<feature type="domain" description="Peptidase M20 dimerisation" evidence="4">
    <location>
        <begin position="186"/>
        <end position="277"/>
    </location>
</feature>
<comment type="cofactor">
    <cofactor evidence="3">
        <name>Mn(2+)</name>
        <dbReference type="ChEBI" id="CHEBI:29035"/>
    </cofactor>
    <text evidence="3">The Mn(2+) ion enhances activity.</text>
</comment>
<dbReference type="AlphaFoldDB" id="A0A2G5NUE1"/>
<evidence type="ECO:0000256" key="2">
    <source>
        <dbReference type="ARBA" id="ARBA00022801"/>
    </source>
</evidence>
<reference evidence="5 6" key="1">
    <citation type="journal article" date="2018" name="Front. Microbiol.">
        <title>Description and Comparative Genomics of Macrococcus caseolyticus subsp. hominis subsp. nov., Macrococcus goetzii sp. nov., Macrococcus epidermidis sp. nov., and Macrococcus bohemicus sp. nov., Novel Macrococci From Human Clinical Material With Virulence Potential and Suspected Uptake of Foreign DNA by Natural Transformation.</title>
        <authorList>
            <person name="Maslanova I."/>
            <person name="Wertheimer Z."/>
            <person name="Sedlacek I."/>
            <person name="Svec P."/>
            <person name="Indrakova A."/>
            <person name="Kovarovic V."/>
            <person name="Schumann P."/>
            <person name="Sproer C."/>
            <person name="Kralova S."/>
            <person name="Sedo O."/>
            <person name="Kristofova L."/>
            <person name="Vrbovska V."/>
            <person name="Fuzik T."/>
            <person name="Petras P."/>
            <person name="Zdrahal Z."/>
            <person name="Ruzickova V."/>
            <person name="Doskar J."/>
            <person name="Pantucek R."/>
        </authorList>
    </citation>
    <scope>NUCLEOTIDE SEQUENCE [LARGE SCALE GENOMIC DNA]</scope>
    <source>
        <strain evidence="5 6">CCM 4927</strain>
    </source>
</reference>
<keyword evidence="2" id="KW-0378">Hydrolase</keyword>
<sequence length="392" mass="43080">MAWYKAVTQYKEELIEIRRYLHMHPELSFHETETAEYIANYLTALDIPVTRNVGGNGLYGVIEGKLPGPTVLLRADFDALPIQDLKDVPYKSKVPGAMHACGHDGHTAMLLIAAKIIKAHQSELKGTVIFCHQHAEEVLPGGAKSMIEAGVLDGVDYVFGTHTSSNLQSNAVSFITGPSYGFADAFTIDIHGLGGHGAAPHTTHDAIIAASYLITQLQTVVSRSIDPIKTGVLTIGEFNSGNAFNVIAETAHLSGTLRTYDKSIKAVMIERINEIIEGIEKSFNVKITLNYTDGYPALINSEKETLWLKNLSEDISEIDEVLEGTPSLGGEDFAYFLQERPGCYFNTGVRNETIQADFPHHHPKFDMDENGLLNGVRVFVNLVEHMNTLVKE</sequence>
<name>A0A2G5NUE1_9STAP</name>
<dbReference type="SUPFAM" id="SSF55031">
    <property type="entry name" value="Bacterial exopeptidase dimerisation domain"/>
    <property type="match status" value="1"/>
</dbReference>
<organism evidence="5 6">
    <name type="scientific">Macrococcoides goetzii</name>
    <dbReference type="NCBI Taxonomy" id="1891097"/>
    <lineage>
        <taxon>Bacteria</taxon>
        <taxon>Bacillati</taxon>
        <taxon>Bacillota</taxon>
        <taxon>Bacilli</taxon>
        <taxon>Bacillales</taxon>
        <taxon>Staphylococcaceae</taxon>
        <taxon>Macrococcoides</taxon>
    </lineage>
</organism>
<keyword evidence="3" id="KW-0479">Metal-binding</keyword>
<dbReference type="EMBL" id="MJBI02000015">
    <property type="protein sequence ID" value="RAI78883.1"/>
    <property type="molecule type" value="Genomic_DNA"/>
</dbReference>
<dbReference type="RefSeq" id="WP_099577396.1">
    <property type="nucleotide sequence ID" value="NZ_MJBI02000015.1"/>
</dbReference>
<evidence type="ECO:0000256" key="3">
    <source>
        <dbReference type="PIRSR" id="PIRSR005962-1"/>
    </source>
</evidence>
<accession>A0A2G5NUE1</accession>
<feature type="binding site" evidence="3">
    <location>
        <position position="101"/>
    </location>
    <ligand>
        <name>Mn(2+)</name>
        <dbReference type="ChEBI" id="CHEBI:29035"/>
        <label>2</label>
    </ligand>
</feature>
<dbReference type="SUPFAM" id="SSF53187">
    <property type="entry name" value="Zn-dependent exopeptidases"/>
    <property type="match status" value="1"/>
</dbReference>
<dbReference type="GO" id="GO:0050118">
    <property type="term" value="F:N-acetyldiaminopimelate deacetylase activity"/>
    <property type="evidence" value="ECO:0007669"/>
    <property type="project" value="UniProtKB-ARBA"/>
</dbReference>
<comment type="similarity">
    <text evidence="1">Belongs to the peptidase M20 family.</text>
</comment>
<feature type="binding site" evidence="3">
    <location>
        <position position="162"/>
    </location>
    <ligand>
        <name>Mn(2+)</name>
        <dbReference type="ChEBI" id="CHEBI:29035"/>
        <label>2</label>
    </ligand>
</feature>
<evidence type="ECO:0000259" key="4">
    <source>
        <dbReference type="Pfam" id="PF07687"/>
    </source>
</evidence>
<protein>
    <submittedName>
        <fullName evidence="5">Amidohydrolase</fullName>
    </submittedName>
</protein>
<dbReference type="Pfam" id="PF07687">
    <property type="entry name" value="M20_dimer"/>
    <property type="match status" value="1"/>
</dbReference>
<dbReference type="InterPro" id="IPR002933">
    <property type="entry name" value="Peptidase_M20"/>
</dbReference>
<proteinExistence type="inferred from homology"/>
<dbReference type="PANTHER" id="PTHR11014">
    <property type="entry name" value="PEPTIDASE M20 FAMILY MEMBER"/>
    <property type="match status" value="1"/>
</dbReference>
<feature type="binding site" evidence="3">
    <location>
        <position position="137"/>
    </location>
    <ligand>
        <name>Mn(2+)</name>
        <dbReference type="ChEBI" id="CHEBI:29035"/>
        <label>2</label>
    </ligand>
</feature>
<dbReference type="Gene3D" id="3.40.630.10">
    <property type="entry name" value="Zn peptidases"/>
    <property type="match status" value="1"/>
</dbReference>
<dbReference type="Pfam" id="PF01546">
    <property type="entry name" value="Peptidase_M20"/>
    <property type="match status" value="1"/>
</dbReference>
<dbReference type="NCBIfam" id="TIGR01891">
    <property type="entry name" value="amidohydrolases"/>
    <property type="match status" value="1"/>
</dbReference>
<dbReference type="Proteomes" id="UP000229523">
    <property type="component" value="Unassembled WGS sequence"/>
</dbReference>
<dbReference type="GO" id="GO:0019877">
    <property type="term" value="P:diaminopimelate biosynthetic process"/>
    <property type="evidence" value="ECO:0007669"/>
    <property type="project" value="UniProtKB-ARBA"/>
</dbReference>
<dbReference type="GO" id="GO:0046872">
    <property type="term" value="F:metal ion binding"/>
    <property type="evidence" value="ECO:0007669"/>
    <property type="project" value="UniProtKB-KW"/>
</dbReference>
<dbReference type="PANTHER" id="PTHR11014:SF63">
    <property type="entry name" value="METALLOPEPTIDASE, PUTATIVE (AFU_ORTHOLOGUE AFUA_6G09600)-RELATED"/>
    <property type="match status" value="1"/>
</dbReference>
<dbReference type="InterPro" id="IPR036264">
    <property type="entry name" value="Bact_exopeptidase_dim_dom"/>
</dbReference>
<dbReference type="PIRSF" id="PIRSF005962">
    <property type="entry name" value="Pept_M20D_amidohydro"/>
    <property type="match status" value="1"/>
</dbReference>
<keyword evidence="3" id="KW-0464">Manganese</keyword>
<evidence type="ECO:0000313" key="6">
    <source>
        <dbReference type="Proteomes" id="UP000229523"/>
    </source>
</evidence>
<feature type="binding site" evidence="3">
    <location>
        <position position="103"/>
    </location>
    <ligand>
        <name>Mn(2+)</name>
        <dbReference type="ChEBI" id="CHEBI:29035"/>
        <label>2</label>
    </ligand>
</feature>
<keyword evidence="6" id="KW-1185">Reference proteome</keyword>
<feature type="binding site" evidence="3">
    <location>
        <position position="361"/>
    </location>
    <ligand>
        <name>Mn(2+)</name>
        <dbReference type="ChEBI" id="CHEBI:29035"/>
        <label>2</label>
    </ligand>
</feature>